<reference evidence="2" key="1">
    <citation type="submission" date="2014-11" db="EMBL/GenBank/DDBJ databases">
        <authorList>
            <person name="Amaro Gonzalez C."/>
        </authorList>
    </citation>
    <scope>NUCLEOTIDE SEQUENCE</scope>
</reference>
<reference evidence="2" key="2">
    <citation type="journal article" date="2015" name="Fish Shellfish Immunol.">
        <title>Early steps in the European eel (Anguilla anguilla)-Vibrio vulnificus interaction in the gills: Role of the RtxA13 toxin.</title>
        <authorList>
            <person name="Callol A."/>
            <person name="Pajuelo D."/>
            <person name="Ebbesson L."/>
            <person name="Teles M."/>
            <person name="MacKenzie S."/>
            <person name="Amaro C."/>
        </authorList>
    </citation>
    <scope>NUCLEOTIDE SEQUENCE</scope>
</reference>
<protein>
    <submittedName>
        <fullName evidence="2">Uncharacterized protein</fullName>
    </submittedName>
</protein>
<evidence type="ECO:0000313" key="2">
    <source>
        <dbReference type="EMBL" id="JAH34580.1"/>
    </source>
</evidence>
<organism evidence="2">
    <name type="scientific">Anguilla anguilla</name>
    <name type="common">European freshwater eel</name>
    <name type="synonym">Muraena anguilla</name>
    <dbReference type="NCBI Taxonomy" id="7936"/>
    <lineage>
        <taxon>Eukaryota</taxon>
        <taxon>Metazoa</taxon>
        <taxon>Chordata</taxon>
        <taxon>Craniata</taxon>
        <taxon>Vertebrata</taxon>
        <taxon>Euteleostomi</taxon>
        <taxon>Actinopterygii</taxon>
        <taxon>Neopterygii</taxon>
        <taxon>Teleostei</taxon>
        <taxon>Anguilliformes</taxon>
        <taxon>Anguillidae</taxon>
        <taxon>Anguilla</taxon>
    </lineage>
</organism>
<dbReference type="EMBL" id="GBXM01073997">
    <property type="protein sequence ID" value="JAH34580.1"/>
    <property type="molecule type" value="Transcribed_RNA"/>
</dbReference>
<feature type="region of interest" description="Disordered" evidence="1">
    <location>
        <begin position="1"/>
        <end position="25"/>
    </location>
</feature>
<name>A0A0E9S1N6_ANGAN</name>
<accession>A0A0E9S1N6</accession>
<sequence length="39" mass="4234">MQVVSFSPSGCFDQEGPHAHRKSRHPTQLLLIIDSGGIS</sequence>
<dbReference type="AlphaFoldDB" id="A0A0E9S1N6"/>
<proteinExistence type="predicted"/>
<evidence type="ECO:0000256" key="1">
    <source>
        <dbReference type="SAM" id="MobiDB-lite"/>
    </source>
</evidence>